<dbReference type="AlphaFoldDB" id="A0A0F9H6R9"/>
<proteinExistence type="predicted"/>
<evidence type="ECO:0000313" key="1">
    <source>
        <dbReference type="EMBL" id="KKL98686.1"/>
    </source>
</evidence>
<sequence length="57" mass="7023">MTKLNHLEYIYLEYYDRNLMDVLESLPALKYIDTRRDTYTRDIDKSFKKKGKQNLNF</sequence>
<reference evidence="1" key="1">
    <citation type="journal article" date="2015" name="Nature">
        <title>Complex archaea that bridge the gap between prokaryotes and eukaryotes.</title>
        <authorList>
            <person name="Spang A."/>
            <person name="Saw J.H."/>
            <person name="Jorgensen S.L."/>
            <person name="Zaremba-Niedzwiedzka K."/>
            <person name="Martijn J."/>
            <person name="Lind A.E."/>
            <person name="van Eijk R."/>
            <person name="Schleper C."/>
            <person name="Guy L."/>
            <person name="Ettema T.J."/>
        </authorList>
    </citation>
    <scope>NUCLEOTIDE SEQUENCE</scope>
</reference>
<accession>A0A0F9H6R9</accession>
<organism evidence="1">
    <name type="scientific">marine sediment metagenome</name>
    <dbReference type="NCBI Taxonomy" id="412755"/>
    <lineage>
        <taxon>unclassified sequences</taxon>
        <taxon>metagenomes</taxon>
        <taxon>ecological metagenomes</taxon>
    </lineage>
</organism>
<name>A0A0F9H6R9_9ZZZZ</name>
<dbReference type="EMBL" id="LAZR01017855">
    <property type="protein sequence ID" value="KKL98686.1"/>
    <property type="molecule type" value="Genomic_DNA"/>
</dbReference>
<protein>
    <submittedName>
        <fullName evidence="1">Uncharacterized protein</fullName>
    </submittedName>
</protein>
<gene>
    <name evidence="1" type="ORF">LCGC14_1821960</name>
</gene>
<comment type="caution">
    <text evidence="1">The sequence shown here is derived from an EMBL/GenBank/DDBJ whole genome shotgun (WGS) entry which is preliminary data.</text>
</comment>